<feature type="region of interest" description="Disordered" evidence="1">
    <location>
        <begin position="294"/>
        <end position="344"/>
    </location>
</feature>
<comment type="caution">
    <text evidence="2">The sequence shown here is derived from an EMBL/GenBank/DDBJ whole genome shotgun (WGS) entry which is preliminary data.</text>
</comment>
<gene>
    <name evidence="2" type="ORF">FOF44_18050</name>
</gene>
<protein>
    <submittedName>
        <fullName evidence="2">Uncharacterized protein</fullName>
    </submittedName>
</protein>
<evidence type="ECO:0000256" key="1">
    <source>
        <dbReference type="SAM" id="MobiDB-lite"/>
    </source>
</evidence>
<sequence length="594" mass="68373">MAKYNKRLSYLSGIWRINGFNNLDLNHSKYPQIYVSLSQIREEGLGNPLSYGVETGENRFIKQPLNRISDFLIGSCWKDGKRINKLPPLSKTFTVDTSQIKILALDEKFKLNNIEIDSILPYSALKLGSHCGALQNTLYVWVPVINDSRTKFLVISCVELYRFYVGVSSRFSNSVIQNAHQKYMEWNNPSLKINQSLSRLENFVAYRGHCSAEGRRWFNTPNNHLKETATINNSRSGNYLPLMLKAIFPFSGKTTLTIAGKNFNLGTRENPCWGVHAANIIKCGRPIDFQPKITFDTSSNTPSKWSSGVDDDPVDDNDDFEGENDSDENEEKKTGGRRIGILNPSNQFEAMNGLKFDYEPTGDTKNPVYNDPYGEYLQGNGGSDDTLYDPDTEGNSSESKFDSHIDTVDRKLSDFIKMIKHLRDNVQKHKWTVNSRSCRATLNVEGEVVTTFLHSKKRKKSWSLMPPENTRLRQIAWIEIALDKNSYIYLAEMELKETEKGRSTLCIMTKNLSYMPENDFESFLRITAIQNRWPKETHKWKTYAAKYKADEYFKHYQHIHITHGTARKDESHEDYLKFWAKNIEEKILTLLGEE</sequence>
<evidence type="ECO:0000313" key="3">
    <source>
        <dbReference type="Proteomes" id="UP000319828"/>
    </source>
</evidence>
<proteinExistence type="predicted"/>
<dbReference type="Proteomes" id="UP000319828">
    <property type="component" value="Unassembled WGS sequence"/>
</dbReference>
<reference evidence="2 3" key="1">
    <citation type="submission" date="2019-07" db="EMBL/GenBank/DDBJ databases">
        <title>The draft genome sequence of Vibrio algivorus M1486.</title>
        <authorList>
            <person name="Meng X."/>
        </authorList>
    </citation>
    <scope>NUCLEOTIDE SEQUENCE [LARGE SCALE GENOMIC DNA]</scope>
    <source>
        <strain evidence="2 3">M1486</strain>
    </source>
</reference>
<name>A0A557NSR3_9VIBR</name>
<dbReference type="RefSeq" id="WP_144389274.1">
    <property type="nucleotide sequence ID" value="NZ_CANNCB010000072.1"/>
</dbReference>
<accession>A0A557NSR3</accession>
<dbReference type="AlphaFoldDB" id="A0A557NSR3"/>
<organism evidence="2 3">
    <name type="scientific">Vibrio algivorus</name>
    <dbReference type="NCBI Taxonomy" id="1667024"/>
    <lineage>
        <taxon>Bacteria</taxon>
        <taxon>Pseudomonadati</taxon>
        <taxon>Pseudomonadota</taxon>
        <taxon>Gammaproteobacteria</taxon>
        <taxon>Vibrionales</taxon>
        <taxon>Vibrionaceae</taxon>
        <taxon>Vibrio</taxon>
    </lineage>
</organism>
<dbReference type="EMBL" id="VMKJ01000080">
    <property type="protein sequence ID" value="TVO31345.1"/>
    <property type="molecule type" value="Genomic_DNA"/>
</dbReference>
<evidence type="ECO:0000313" key="2">
    <source>
        <dbReference type="EMBL" id="TVO31345.1"/>
    </source>
</evidence>
<feature type="compositionally biased region" description="Acidic residues" evidence="1">
    <location>
        <begin position="309"/>
        <end position="329"/>
    </location>
</feature>
<feature type="region of interest" description="Disordered" evidence="1">
    <location>
        <begin position="356"/>
        <end position="401"/>
    </location>
</feature>
<dbReference type="OrthoDB" id="7030538at2"/>
<feature type="compositionally biased region" description="Polar residues" evidence="1">
    <location>
        <begin position="295"/>
        <end position="306"/>
    </location>
</feature>